<keyword evidence="4 5" id="KW-0269">Exonuclease</keyword>
<sequence>MALRELPPDIEVMTVGDLTRDIRRRLEAGFPAVWVSGEISSLSKPSSGHWYLNLRDKLTTLACVFYRGMNLRVRFEPKDGMEVVCRGKITVYEPRGNYQFLIEEMHPKGIGAAELALQQLKEKLLQRGYFDPQRKRPIAKFPERIALVTSPTGAAVRDMLEILGKRWPATEVVIRGVRVQGDPAPDEIASAIALLNRLHRTGVLPLDTIILGRGGGSSEDLDAFNSEKVADALFLSQVPTIAAVGHEIDVTIADLVADQRAATPSQAATLATPDRAEIAEYIKVCDLRLKDRLQNRLKLATTRLNELANRGALRRPLERIREWEQRLDERSERLHRSIQQRLRREHDRLAALSGKIATLSPLNVLARGYSLTRTIAESSPDGRIDSASEDPVIRSIDTLHEGQLIRTTLASGEIISRIERLEAPTLEASVTSGSGMTVAPGTAPQ</sequence>
<dbReference type="InterPro" id="IPR020579">
    <property type="entry name" value="Exonuc_VII_lsu_C"/>
</dbReference>
<dbReference type="HAMAP" id="MF_00378">
    <property type="entry name" value="Exonuc_7_L"/>
    <property type="match status" value="1"/>
</dbReference>
<accession>A0A6C2YMT1</accession>
<evidence type="ECO:0000256" key="2">
    <source>
        <dbReference type="ARBA" id="ARBA00022722"/>
    </source>
</evidence>
<evidence type="ECO:0000256" key="6">
    <source>
        <dbReference type="RuleBase" id="RU004355"/>
    </source>
</evidence>
<dbReference type="Pfam" id="PF02601">
    <property type="entry name" value="Exonuc_VII_L"/>
    <property type="match status" value="1"/>
</dbReference>
<dbReference type="Pfam" id="PF13742">
    <property type="entry name" value="tRNA_anti_2"/>
    <property type="match status" value="1"/>
</dbReference>
<evidence type="ECO:0000256" key="7">
    <source>
        <dbReference type="SAM" id="Coils"/>
    </source>
</evidence>
<dbReference type="InParanoid" id="A0A6C2YMT1"/>
<comment type="catalytic activity">
    <reaction evidence="5 6">
        <text>Exonucleolytic cleavage in either 5'- to 3'- or 3'- to 5'-direction to yield nucleoside 5'-phosphates.</text>
        <dbReference type="EC" id="3.1.11.6"/>
    </reaction>
</comment>
<keyword evidence="7" id="KW-0175">Coiled coil</keyword>
<comment type="similarity">
    <text evidence="5 6">Belongs to the XseA family.</text>
</comment>
<keyword evidence="1 5" id="KW-0963">Cytoplasm</keyword>
<dbReference type="PANTHER" id="PTHR30008">
    <property type="entry name" value="EXODEOXYRIBONUCLEASE 7 LARGE SUBUNIT"/>
    <property type="match status" value="1"/>
</dbReference>
<evidence type="ECO:0000256" key="5">
    <source>
        <dbReference type="HAMAP-Rule" id="MF_00378"/>
    </source>
</evidence>
<dbReference type="EMBL" id="LR593887">
    <property type="protein sequence ID" value="VTS02141.1"/>
    <property type="molecule type" value="Genomic_DNA"/>
</dbReference>
<feature type="domain" description="Exonuclease VII large subunit C-terminal" evidence="8">
    <location>
        <begin position="129"/>
        <end position="355"/>
    </location>
</feature>
<evidence type="ECO:0000256" key="4">
    <source>
        <dbReference type="ARBA" id="ARBA00022839"/>
    </source>
</evidence>
<protein>
    <recommendedName>
        <fullName evidence="5">Exodeoxyribonuclease 7 large subunit</fullName>
        <ecNumber evidence="5">3.1.11.6</ecNumber>
    </recommendedName>
    <alternativeName>
        <fullName evidence="5">Exodeoxyribonuclease VII large subunit</fullName>
        <shortName evidence="5">Exonuclease VII large subunit</shortName>
    </alternativeName>
</protein>
<keyword evidence="11" id="KW-1185">Reference proteome</keyword>
<dbReference type="FunCoup" id="A0A6C2YMT1">
    <property type="interactions" value="237"/>
</dbReference>
<comment type="function">
    <text evidence="5">Bidirectionally degrades single-stranded DNA into large acid-insoluble oligonucleotides, which are then degraded further into small acid-soluble oligonucleotides.</text>
</comment>
<feature type="domain" description="OB-fold nucleic acid binding" evidence="9">
    <location>
        <begin position="13"/>
        <end position="105"/>
    </location>
</feature>
<evidence type="ECO:0000256" key="3">
    <source>
        <dbReference type="ARBA" id="ARBA00022801"/>
    </source>
</evidence>
<dbReference type="EMBL" id="LR586016">
    <property type="protein sequence ID" value="VIP02684.1"/>
    <property type="molecule type" value="Genomic_DNA"/>
</dbReference>
<dbReference type="InterPro" id="IPR003753">
    <property type="entry name" value="Exonuc_VII_L"/>
</dbReference>
<organism evidence="10">
    <name type="scientific">Tuwongella immobilis</name>
    <dbReference type="NCBI Taxonomy" id="692036"/>
    <lineage>
        <taxon>Bacteria</taxon>
        <taxon>Pseudomonadati</taxon>
        <taxon>Planctomycetota</taxon>
        <taxon>Planctomycetia</taxon>
        <taxon>Gemmatales</taxon>
        <taxon>Gemmataceae</taxon>
        <taxon>Tuwongella</taxon>
    </lineage>
</organism>
<reference evidence="10" key="1">
    <citation type="submission" date="2019-04" db="EMBL/GenBank/DDBJ databases">
        <authorList>
            <consortium name="Science for Life Laboratories"/>
        </authorList>
    </citation>
    <scope>NUCLEOTIDE SEQUENCE</scope>
    <source>
        <strain evidence="10">MBLW1</strain>
    </source>
</reference>
<evidence type="ECO:0000259" key="9">
    <source>
        <dbReference type="Pfam" id="PF13742"/>
    </source>
</evidence>
<name>A0A6C2YMT1_9BACT</name>
<keyword evidence="2 5" id="KW-0540">Nuclease</keyword>
<keyword evidence="3 5" id="KW-0378">Hydrolase</keyword>
<gene>
    <name evidence="5" type="primary">xseA</name>
    <name evidence="10" type="ORF">GMBLW1_12760</name>
</gene>
<dbReference type="Proteomes" id="UP000464378">
    <property type="component" value="Chromosome"/>
</dbReference>
<dbReference type="CDD" id="cd04489">
    <property type="entry name" value="ExoVII_LU_OBF"/>
    <property type="match status" value="1"/>
</dbReference>
<dbReference type="GO" id="GO:0009318">
    <property type="term" value="C:exodeoxyribonuclease VII complex"/>
    <property type="evidence" value="ECO:0007669"/>
    <property type="project" value="UniProtKB-UniRule"/>
</dbReference>
<dbReference type="RefSeq" id="WP_162657832.1">
    <property type="nucleotide sequence ID" value="NZ_LR593887.1"/>
</dbReference>
<dbReference type="GO" id="GO:0005737">
    <property type="term" value="C:cytoplasm"/>
    <property type="evidence" value="ECO:0007669"/>
    <property type="project" value="UniProtKB-SubCell"/>
</dbReference>
<dbReference type="KEGG" id="tim:GMBLW1_12760"/>
<dbReference type="AlphaFoldDB" id="A0A6C2YMT1"/>
<feature type="coiled-coil region" evidence="7">
    <location>
        <begin position="290"/>
        <end position="340"/>
    </location>
</feature>
<evidence type="ECO:0000313" key="11">
    <source>
        <dbReference type="Proteomes" id="UP000464378"/>
    </source>
</evidence>
<dbReference type="PANTHER" id="PTHR30008:SF0">
    <property type="entry name" value="EXODEOXYRIBONUCLEASE 7 LARGE SUBUNIT"/>
    <property type="match status" value="1"/>
</dbReference>
<comment type="subcellular location">
    <subcellularLocation>
        <location evidence="5 6">Cytoplasm</location>
    </subcellularLocation>
</comment>
<dbReference type="NCBIfam" id="TIGR00237">
    <property type="entry name" value="xseA"/>
    <property type="match status" value="1"/>
</dbReference>
<evidence type="ECO:0000259" key="8">
    <source>
        <dbReference type="Pfam" id="PF02601"/>
    </source>
</evidence>
<dbReference type="GO" id="GO:0008855">
    <property type="term" value="F:exodeoxyribonuclease VII activity"/>
    <property type="evidence" value="ECO:0007669"/>
    <property type="project" value="UniProtKB-UniRule"/>
</dbReference>
<dbReference type="InterPro" id="IPR025824">
    <property type="entry name" value="OB-fold_nuc-bd_dom"/>
</dbReference>
<dbReference type="GO" id="GO:0006308">
    <property type="term" value="P:DNA catabolic process"/>
    <property type="evidence" value="ECO:0007669"/>
    <property type="project" value="UniProtKB-UniRule"/>
</dbReference>
<dbReference type="EC" id="3.1.11.6" evidence="5"/>
<comment type="subunit">
    <text evidence="5">Heterooligomer composed of large and small subunits.</text>
</comment>
<evidence type="ECO:0000256" key="1">
    <source>
        <dbReference type="ARBA" id="ARBA00022490"/>
    </source>
</evidence>
<proteinExistence type="inferred from homology"/>
<dbReference type="GO" id="GO:0003676">
    <property type="term" value="F:nucleic acid binding"/>
    <property type="evidence" value="ECO:0007669"/>
    <property type="project" value="InterPro"/>
</dbReference>
<evidence type="ECO:0000313" key="10">
    <source>
        <dbReference type="EMBL" id="VIP02684.1"/>
    </source>
</evidence>